<reference evidence="2" key="1">
    <citation type="submission" date="2018-04" db="EMBL/GenBank/DDBJ databases">
        <title>Genomes of the Obligate Erwinia dacicola and Facultative Enterobacter sp. OLF Endosymbionts of the Olive Fruit fly, Bactrocera oleae.</title>
        <authorList>
            <person name="Estes A.M."/>
            <person name="Hearn D.J."/>
            <person name="Agarwal S."/>
            <person name="Pierson E.A."/>
            <person name="Dunning-Hotopp J.C."/>
        </authorList>
    </citation>
    <scope>NUCLEOTIDE SEQUENCE [LARGE SCALE GENOMIC DNA]</scope>
    <source>
        <strain evidence="2">Oroville</strain>
    </source>
</reference>
<gene>
    <name evidence="2" type="ORF">ACZ87_02839</name>
</gene>
<proteinExistence type="predicted"/>
<keyword evidence="1" id="KW-0472">Membrane</keyword>
<dbReference type="AlphaFoldDB" id="A0A328TRD0"/>
<name>A0A328TRD0_9GAMM</name>
<accession>A0A328TRD0</accession>
<keyword evidence="3" id="KW-1185">Reference proteome</keyword>
<evidence type="ECO:0000313" key="3">
    <source>
        <dbReference type="Proteomes" id="UP000244334"/>
    </source>
</evidence>
<organism evidence="2 3">
    <name type="scientific">Candidatus Erwinia dacicola</name>
    <dbReference type="NCBI Taxonomy" id="252393"/>
    <lineage>
        <taxon>Bacteria</taxon>
        <taxon>Pseudomonadati</taxon>
        <taxon>Pseudomonadota</taxon>
        <taxon>Gammaproteobacteria</taxon>
        <taxon>Enterobacterales</taxon>
        <taxon>Erwiniaceae</taxon>
        <taxon>Erwinia</taxon>
    </lineage>
</organism>
<comment type="caution">
    <text evidence="2">The sequence shown here is derived from an EMBL/GenBank/DDBJ whole genome shotgun (WGS) entry which is preliminary data.</text>
</comment>
<evidence type="ECO:0000256" key="1">
    <source>
        <dbReference type="SAM" id="Phobius"/>
    </source>
</evidence>
<feature type="transmembrane region" description="Helical" evidence="1">
    <location>
        <begin position="35"/>
        <end position="57"/>
    </location>
</feature>
<dbReference type="Proteomes" id="UP000244334">
    <property type="component" value="Unassembled WGS sequence"/>
</dbReference>
<protein>
    <submittedName>
        <fullName evidence="2">Uncharacterized protein</fullName>
    </submittedName>
</protein>
<evidence type="ECO:0000313" key="2">
    <source>
        <dbReference type="EMBL" id="RAP70356.1"/>
    </source>
</evidence>
<dbReference type="EMBL" id="LJAM02000372">
    <property type="protein sequence ID" value="RAP70356.1"/>
    <property type="molecule type" value="Genomic_DNA"/>
</dbReference>
<sequence>MYGNIGANPYKSHENGQGRKLVTDKRQNIFSSKMLWFKAAGLLIMAVIALFYLFWFFTSNGNSQPEQQTKDFPAANNITAAVHG</sequence>
<keyword evidence="1" id="KW-0812">Transmembrane</keyword>
<dbReference type="RefSeq" id="WP_261791538.1">
    <property type="nucleotide sequence ID" value="NZ_LJAM02000372.1"/>
</dbReference>
<keyword evidence="1" id="KW-1133">Transmembrane helix</keyword>